<name>A0AAU9QNM2_9VIBR</name>
<proteinExistence type="predicted"/>
<sequence>MDNLAAFKVFALSLIHFVAAFQLRRVHLFAILLLSSITEKTRVKKTPSYCFFEPAIWLCR</sequence>
<dbReference type="AlphaFoldDB" id="A0AAU9QNM2"/>
<accession>A0AAU9QNM2</accession>
<gene>
    <name evidence="1" type="ORF">THF1A12_30040</name>
</gene>
<protein>
    <submittedName>
        <fullName evidence="1">Murein transglycosylase</fullName>
    </submittedName>
</protein>
<evidence type="ECO:0000313" key="1">
    <source>
        <dbReference type="EMBL" id="CAH1595094.1"/>
    </source>
</evidence>
<dbReference type="EMBL" id="CAKMUD010000083">
    <property type="protein sequence ID" value="CAH1595094.1"/>
    <property type="molecule type" value="Genomic_DNA"/>
</dbReference>
<comment type="caution">
    <text evidence="1">The sequence shown here is derived from an EMBL/GenBank/DDBJ whole genome shotgun (WGS) entry which is preliminary data.</text>
</comment>
<evidence type="ECO:0000313" key="2">
    <source>
        <dbReference type="Proteomes" id="UP001295462"/>
    </source>
</evidence>
<organism evidence="1 2">
    <name type="scientific">Vibrio jasicida</name>
    <dbReference type="NCBI Taxonomy" id="766224"/>
    <lineage>
        <taxon>Bacteria</taxon>
        <taxon>Pseudomonadati</taxon>
        <taxon>Pseudomonadota</taxon>
        <taxon>Gammaproteobacteria</taxon>
        <taxon>Vibrionales</taxon>
        <taxon>Vibrionaceae</taxon>
        <taxon>Vibrio</taxon>
    </lineage>
</organism>
<dbReference type="Proteomes" id="UP001295462">
    <property type="component" value="Unassembled WGS sequence"/>
</dbReference>
<reference evidence="1" key="1">
    <citation type="submission" date="2022-01" db="EMBL/GenBank/DDBJ databases">
        <authorList>
            <person name="Lagorce A."/>
        </authorList>
    </citation>
    <scope>NUCLEOTIDE SEQUENCE</scope>
    <source>
        <strain evidence="1">Th15_F1_A12</strain>
    </source>
</reference>